<dbReference type="GO" id="GO:0000981">
    <property type="term" value="F:DNA-binding transcription factor activity, RNA polymerase II-specific"/>
    <property type="evidence" value="ECO:0007669"/>
    <property type="project" value="TreeGrafter"/>
</dbReference>
<evidence type="ECO:0000313" key="5">
    <source>
        <dbReference type="EMBL" id="OAQ26516.1"/>
    </source>
</evidence>
<dbReference type="Pfam" id="PF00505">
    <property type="entry name" value="HMG_box"/>
    <property type="match status" value="1"/>
</dbReference>
<feature type="domain" description="HMG box" evidence="4">
    <location>
        <begin position="1"/>
        <end position="63"/>
    </location>
</feature>
<keyword evidence="6" id="KW-1185">Reference proteome</keyword>
<evidence type="ECO:0000256" key="3">
    <source>
        <dbReference type="PROSITE-ProRule" id="PRU00267"/>
    </source>
</evidence>
<dbReference type="Proteomes" id="UP000078512">
    <property type="component" value="Unassembled WGS sequence"/>
</dbReference>
<proteinExistence type="predicted"/>
<keyword evidence="1 3" id="KW-0238">DNA-binding</keyword>
<dbReference type="SUPFAM" id="SSF47095">
    <property type="entry name" value="HMG-box"/>
    <property type="match status" value="1"/>
</dbReference>
<dbReference type="OrthoDB" id="6247875at2759"/>
<dbReference type="PANTHER" id="PTHR45789:SF2">
    <property type="entry name" value="FI18025P1"/>
    <property type="match status" value="1"/>
</dbReference>
<dbReference type="InterPro" id="IPR036910">
    <property type="entry name" value="HMG_box_dom_sf"/>
</dbReference>
<feature type="DNA-binding region" description="HMG box" evidence="3">
    <location>
        <begin position="1"/>
        <end position="63"/>
    </location>
</feature>
<reference evidence="5 6" key="1">
    <citation type="submission" date="2016-05" db="EMBL/GenBank/DDBJ databases">
        <title>Genome sequencing reveals origins of a unique bacterial endosymbiosis in the earliest lineages of terrestrial Fungi.</title>
        <authorList>
            <consortium name="DOE Joint Genome Institute"/>
            <person name="Uehling J."/>
            <person name="Gryganskyi A."/>
            <person name="Hameed K."/>
            <person name="Tschaplinski T."/>
            <person name="Misztal P."/>
            <person name="Wu S."/>
            <person name="Desiro A."/>
            <person name="Vande Pol N."/>
            <person name="Du Z.-Y."/>
            <person name="Zienkiewicz A."/>
            <person name="Zienkiewicz K."/>
            <person name="Morin E."/>
            <person name="Tisserant E."/>
            <person name="Splivallo R."/>
            <person name="Hainaut M."/>
            <person name="Henrissat B."/>
            <person name="Ohm R."/>
            <person name="Kuo A."/>
            <person name="Yan J."/>
            <person name="Lipzen A."/>
            <person name="Nolan M."/>
            <person name="Labutti K."/>
            <person name="Barry K."/>
            <person name="Goldstein A."/>
            <person name="Labbe J."/>
            <person name="Schadt C."/>
            <person name="Tuskan G."/>
            <person name="Grigoriev I."/>
            <person name="Martin F."/>
            <person name="Vilgalys R."/>
            <person name="Bonito G."/>
        </authorList>
    </citation>
    <scope>NUCLEOTIDE SEQUENCE [LARGE SCALE GENOMIC DNA]</scope>
    <source>
        <strain evidence="5 6">AG-77</strain>
    </source>
</reference>
<protein>
    <recommendedName>
        <fullName evidence="4">HMG box domain-containing protein</fullName>
    </recommendedName>
</protein>
<dbReference type="Gene3D" id="1.10.30.10">
    <property type="entry name" value="High mobility group box domain"/>
    <property type="match status" value="1"/>
</dbReference>
<evidence type="ECO:0000256" key="2">
    <source>
        <dbReference type="ARBA" id="ARBA00023242"/>
    </source>
</evidence>
<dbReference type="InterPro" id="IPR051356">
    <property type="entry name" value="SOX/SOX-like_TF"/>
</dbReference>
<dbReference type="InterPro" id="IPR009071">
    <property type="entry name" value="HMG_box_dom"/>
</dbReference>
<dbReference type="GO" id="GO:0005634">
    <property type="term" value="C:nucleus"/>
    <property type="evidence" value="ECO:0007669"/>
    <property type="project" value="UniProtKB-UniRule"/>
</dbReference>
<name>A0A197JPW7_9FUNG</name>
<evidence type="ECO:0000259" key="4">
    <source>
        <dbReference type="PROSITE" id="PS50118"/>
    </source>
</evidence>
<evidence type="ECO:0000313" key="6">
    <source>
        <dbReference type="Proteomes" id="UP000078512"/>
    </source>
</evidence>
<dbReference type="SMART" id="SM00398">
    <property type="entry name" value="HMG"/>
    <property type="match status" value="1"/>
</dbReference>
<feature type="non-terminal residue" evidence="5">
    <location>
        <position position="1"/>
    </location>
</feature>
<dbReference type="GO" id="GO:0000978">
    <property type="term" value="F:RNA polymerase II cis-regulatory region sequence-specific DNA binding"/>
    <property type="evidence" value="ECO:0007669"/>
    <property type="project" value="TreeGrafter"/>
</dbReference>
<feature type="non-terminal residue" evidence="5">
    <location>
        <position position="68"/>
    </location>
</feature>
<evidence type="ECO:0000256" key="1">
    <source>
        <dbReference type="ARBA" id="ARBA00023125"/>
    </source>
</evidence>
<gene>
    <name evidence="5" type="ORF">K457DRAFT_49750</name>
</gene>
<dbReference type="AlphaFoldDB" id="A0A197JPW7"/>
<dbReference type="CDD" id="cd01389">
    <property type="entry name" value="HMG-box_ROX1-like"/>
    <property type="match status" value="1"/>
</dbReference>
<dbReference type="STRING" id="1314771.A0A197JPW7"/>
<dbReference type="PANTHER" id="PTHR45789">
    <property type="entry name" value="FI18025P1"/>
    <property type="match status" value="1"/>
</dbReference>
<sequence>RPPNSFIIYRKEHSAGYSKITAAELSKILGEQWAKEPPERRAYYARLAKVAEKEHALKFPYYKFTPAK</sequence>
<accession>A0A197JPW7</accession>
<keyword evidence="2 3" id="KW-0539">Nucleus</keyword>
<dbReference type="PROSITE" id="PS50118">
    <property type="entry name" value="HMG_BOX_2"/>
    <property type="match status" value="1"/>
</dbReference>
<organism evidence="5 6">
    <name type="scientific">Linnemannia elongata AG-77</name>
    <dbReference type="NCBI Taxonomy" id="1314771"/>
    <lineage>
        <taxon>Eukaryota</taxon>
        <taxon>Fungi</taxon>
        <taxon>Fungi incertae sedis</taxon>
        <taxon>Mucoromycota</taxon>
        <taxon>Mortierellomycotina</taxon>
        <taxon>Mortierellomycetes</taxon>
        <taxon>Mortierellales</taxon>
        <taxon>Mortierellaceae</taxon>
        <taxon>Linnemannia</taxon>
    </lineage>
</organism>
<dbReference type="EMBL" id="KV442066">
    <property type="protein sequence ID" value="OAQ26516.1"/>
    <property type="molecule type" value="Genomic_DNA"/>
</dbReference>